<evidence type="ECO:0000256" key="6">
    <source>
        <dbReference type="ARBA" id="ARBA00023237"/>
    </source>
</evidence>
<dbReference type="PROSITE" id="PS51257">
    <property type="entry name" value="PROKAR_LIPOPROTEIN"/>
    <property type="match status" value="1"/>
</dbReference>
<evidence type="ECO:0000256" key="5">
    <source>
        <dbReference type="ARBA" id="ARBA00023139"/>
    </source>
</evidence>
<dbReference type="GO" id="GO:0009279">
    <property type="term" value="C:cell outer membrane"/>
    <property type="evidence" value="ECO:0007669"/>
    <property type="project" value="UniProtKB-SubCell"/>
</dbReference>
<reference evidence="9 10" key="1">
    <citation type="submission" date="2016-05" db="EMBL/GenBank/DDBJ databases">
        <title>Chromosome and linear plasmid sequence of a 2015 human isolate of tick-borne relapsing fever spirochete, Borrelia turicatae.</title>
        <authorList>
            <person name="Kingry L.C."/>
            <person name="Dhwani B."/>
            <person name="Replogle A."/>
            <person name="Sexton C."/>
            <person name="Rowe L."/>
            <person name="Stermole B.M."/>
            <person name="Christensen A.M."/>
            <person name="Schriefer M.E."/>
        </authorList>
    </citation>
    <scope>NUCLEOTIDE SEQUENCE [LARGE SCALE GENOMIC DNA]</scope>
    <source>
        <strain evidence="9 10">BTE5EL</strain>
        <plasmid evidence="9 10">lp30</plasmid>
    </source>
</reference>
<gene>
    <name evidence="9" type="ORF">A7978_05955</name>
</gene>
<geneLocation type="plasmid" evidence="9 10">
    <name>lp30</name>
</geneLocation>
<keyword evidence="4 8" id="KW-0472">Membrane</keyword>
<evidence type="ECO:0000313" key="9">
    <source>
        <dbReference type="EMBL" id="ANF34520.1"/>
    </source>
</evidence>
<evidence type="ECO:0000256" key="7">
    <source>
        <dbReference type="ARBA" id="ARBA00023288"/>
    </source>
</evidence>
<dbReference type="Pfam" id="PF00921">
    <property type="entry name" value="Lipoprotein_2"/>
    <property type="match status" value="1"/>
</dbReference>
<organism evidence="9 10">
    <name type="scientific">Borrelia turicatae</name>
    <dbReference type="NCBI Taxonomy" id="142"/>
    <lineage>
        <taxon>Bacteria</taxon>
        <taxon>Pseudomonadati</taxon>
        <taxon>Spirochaetota</taxon>
        <taxon>Spirochaetia</taxon>
        <taxon>Spirochaetales</taxon>
        <taxon>Borreliaceae</taxon>
        <taxon>Borrelia</taxon>
    </lineage>
</organism>
<accession>A0A172XCY8</accession>
<comment type="function">
    <text evidence="1 8">The Vlp and Vsp proteins are antigenically distinct proteins, only one vlp or vsp gene is transcriptionally active at any one time. Switching between these genes is a mechanism of host immune response evasion.</text>
</comment>
<evidence type="ECO:0000256" key="2">
    <source>
        <dbReference type="ARBA" id="ARBA00004459"/>
    </source>
</evidence>
<dbReference type="AlphaFoldDB" id="A0A172XCY8"/>
<dbReference type="SUPFAM" id="SSF74748">
    <property type="entry name" value="Variable surface antigen VlsE"/>
    <property type="match status" value="1"/>
</dbReference>
<evidence type="ECO:0000256" key="4">
    <source>
        <dbReference type="ARBA" id="ARBA00023136"/>
    </source>
</evidence>
<feature type="signal peptide" evidence="8">
    <location>
        <begin position="1"/>
        <end position="26"/>
    </location>
</feature>
<evidence type="ECO:0000313" key="10">
    <source>
        <dbReference type="Proteomes" id="UP000264231"/>
    </source>
</evidence>
<evidence type="ECO:0000256" key="1">
    <source>
        <dbReference type="ARBA" id="ARBA00003932"/>
    </source>
</evidence>
<evidence type="ECO:0000256" key="3">
    <source>
        <dbReference type="ARBA" id="ARBA00022729"/>
    </source>
</evidence>
<dbReference type="Proteomes" id="UP000264231">
    <property type="component" value="Plasmid lp30"/>
</dbReference>
<proteinExistence type="predicted"/>
<sequence length="338" mass="34339">MKRITLSALLMTLFLLLSCGSGSTKAEDPQSRFLKSLISLGNDFLNVFTSLSDMVAGAFGIKADTKKSDVGNYFKTIEKSLTTTKTALEKIVADMKAENNPNASTTETAVTNLVTTTLDKIIEGAKTVSEVIGDAGDILGNVGATNAAGVAGEVDKLVKGIKLIVELVLGDKGNAEAGTDKKAEDLSARTANGNGEAGKLFAANAGDDANAKKVAADAAKAVGAVTGADILKAMVKNGANSAVEAAKANAKDGTIAGAIALTAMAKDGKFAGPTADSVDYVTVAKGAAISAVTKALGTLTIAIRNTVDVGLKSVKDAMKINPNDTPVTSDKQIPETKS</sequence>
<dbReference type="EMBL" id="CP015632">
    <property type="protein sequence ID" value="ANF34520.1"/>
    <property type="molecule type" value="Genomic_DNA"/>
</dbReference>
<name>A0A172XCY8_BORTU</name>
<keyword evidence="6 8" id="KW-0998">Cell outer membrane</keyword>
<keyword evidence="9" id="KW-0614">Plasmid</keyword>
<feature type="chain" id="PRO_5008443341" description="Variable large protein" evidence="8">
    <location>
        <begin position="27"/>
        <end position="338"/>
    </location>
</feature>
<dbReference type="InterPro" id="IPR000680">
    <property type="entry name" value="Borrelia_lipo"/>
</dbReference>
<evidence type="ECO:0000256" key="8">
    <source>
        <dbReference type="RuleBase" id="RU363105"/>
    </source>
</evidence>
<keyword evidence="5 8" id="KW-0564">Palmitate</keyword>
<comment type="subcellular location">
    <subcellularLocation>
        <location evidence="2 8">Cell outer membrane</location>
        <topology evidence="2 8">Lipid-anchor</topology>
    </subcellularLocation>
</comment>
<protein>
    <recommendedName>
        <fullName evidence="8">Variable large protein</fullName>
    </recommendedName>
</protein>
<keyword evidence="7 8" id="KW-0449">Lipoprotein</keyword>
<keyword evidence="3 8" id="KW-0732">Signal</keyword>